<proteinExistence type="predicted"/>
<sequence>MNADYQWWSNLLDGRQMPIHEGEPQCGYFKIRNRRGLNKDLAPIKRPFIAAAIWKAPDGTFKAEIAGQPVEIDQAWPYVAKYPITYHEYAYWHTNEKWPEKAA</sequence>
<dbReference type="RefSeq" id="WP_113946020.1">
    <property type="nucleotide sequence ID" value="NZ_JBHEEG010000011.1"/>
</dbReference>
<accession>A0A366DM97</accession>
<gene>
    <name evidence="1" type="ORF">DFR47_11062</name>
</gene>
<comment type="caution">
    <text evidence="1">The sequence shown here is derived from an EMBL/GenBank/DDBJ whole genome shotgun (WGS) entry which is preliminary data.</text>
</comment>
<protein>
    <submittedName>
        <fullName evidence="1">Uncharacterized protein</fullName>
    </submittedName>
</protein>
<keyword evidence="2" id="KW-1185">Reference proteome</keyword>
<evidence type="ECO:0000313" key="2">
    <source>
        <dbReference type="Proteomes" id="UP000252893"/>
    </source>
</evidence>
<dbReference type="EMBL" id="QNRH01000010">
    <property type="protein sequence ID" value="RBO91065.1"/>
    <property type="molecule type" value="Genomic_DNA"/>
</dbReference>
<organism evidence="1 2">
    <name type="scientific">Pseudochrobactrum asaccharolyticum</name>
    <dbReference type="NCBI Taxonomy" id="354351"/>
    <lineage>
        <taxon>Bacteria</taxon>
        <taxon>Pseudomonadati</taxon>
        <taxon>Pseudomonadota</taxon>
        <taxon>Alphaproteobacteria</taxon>
        <taxon>Hyphomicrobiales</taxon>
        <taxon>Brucellaceae</taxon>
        <taxon>Pseudochrobactrum</taxon>
    </lineage>
</organism>
<dbReference type="OrthoDB" id="8114479at2"/>
<reference evidence="1 2" key="1">
    <citation type="submission" date="2018-06" db="EMBL/GenBank/DDBJ databases">
        <title>Genomic Encyclopedia of Type Strains, Phase IV (KMG-IV): sequencing the most valuable type-strain genomes for metagenomic binning, comparative biology and taxonomic classification.</title>
        <authorList>
            <person name="Goeker M."/>
        </authorList>
    </citation>
    <scope>NUCLEOTIDE SEQUENCE [LARGE SCALE GENOMIC DNA]</scope>
    <source>
        <strain evidence="1 2">DSM 25619</strain>
    </source>
</reference>
<name>A0A366DM97_9HYPH</name>
<dbReference type="Proteomes" id="UP000252893">
    <property type="component" value="Unassembled WGS sequence"/>
</dbReference>
<evidence type="ECO:0000313" key="1">
    <source>
        <dbReference type="EMBL" id="RBO91065.1"/>
    </source>
</evidence>
<dbReference type="AlphaFoldDB" id="A0A366DM97"/>